<evidence type="ECO:0000256" key="4">
    <source>
        <dbReference type="ARBA" id="ARBA00023136"/>
    </source>
</evidence>
<dbReference type="PANTHER" id="PTHR15937:SF3">
    <property type="entry name" value="TRANSMEMBRANE 7 SUPERFAMILY MEMBER 3"/>
    <property type="match status" value="1"/>
</dbReference>
<feature type="transmembrane region" description="Helical" evidence="5">
    <location>
        <begin position="401"/>
        <end position="420"/>
    </location>
</feature>
<feature type="chain" id="PRO_5034670071" evidence="6">
    <location>
        <begin position="25"/>
        <end position="606"/>
    </location>
</feature>
<keyword evidence="6" id="KW-0732">Signal</keyword>
<feature type="domain" description="TM7S3/TM198-like" evidence="7">
    <location>
        <begin position="323"/>
        <end position="524"/>
    </location>
</feature>
<feature type="transmembrane region" description="Helical" evidence="5">
    <location>
        <begin position="451"/>
        <end position="471"/>
    </location>
</feature>
<dbReference type="Pfam" id="PF25992">
    <property type="entry name" value="Ig_TM7SF3_N"/>
    <property type="match status" value="1"/>
</dbReference>
<sequence>MKFKFVHRKFFCLVLIFHLGFGRANDIPKIDEDTNSTLPAASTTPDDDLYSYRYDVLELIVPKHIKMNDINDYHEIVLPAYSNTAIQLRQMDHHGRDVGFALVQINAYEYNITLSYNATIIDGSHLTGRNVGLVLYGDGTLYAINTNVHEDVMVSLVLMLYNKTAPLPGGCNLEFPVEISPVMNLTLKESTIEVDTPPASLAKQIPPPENQCGKSNLRYESYYLSMPSYDFSQRTYFTYIRKLISYANAKASGQINNITSPLLTGIKRVYDRQVGRGMVFVTVAFDPVNHGFSAYVPVHTYACQPFLNIVGCYEFNIPTRVLGFIITVVMAAEIVVGFCPSVVKAFICGGIVGAFGTIKAATSWNVVVTENEFIAMLVAGAIVCAVLFTVLAVICPIAMIIVCNVVIGFLLCSVFYFGFFGNMFTHPYLVTALLISSTLVGFLLSSIKMFLFANGFLFGAAGLFYGVNAVFSARLHYSLRNLAHGMMNGGSGYGAVLSDSTLDVNELMAGASFGIILTICVYLRVRCQLAKNQRVPPGLIRLPCGGDRRGSRTSEAFLADDSFAYENVSGGQTTITRWTEGDDDVFESPESNSRFWARLRSRHRQQ</sequence>
<dbReference type="InterPro" id="IPR042502">
    <property type="entry name" value="TM7SF3"/>
</dbReference>
<dbReference type="InterPro" id="IPR025256">
    <property type="entry name" value="TM7S3/TM198-like_dom"/>
</dbReference>
<evidence type="ECO:0000256" key="1">
    <source>
        <dbReference type="ARBA" id="ARBA00004141"/>
    </source>
</evidence>
<evidence type="ECO:0000256" key="5">
    <source>
        <dbReference type="SAM" id="Phobius"/>
    </source>
</evidence>
<feature type="transmembrane region" description="Helical" evidence="5">
    <location>
        <begin position="373"/>
        <end position="394"/>
    </location>
</feature>
<dbReference type="GO" id="GO:0005886">
    <property type="term" value="C:plasma membrane"/>
    <property type="evidence" value="ECO:0007669"/>
    <property type="project" value="TreeGrafter"/>
</dbReference>
<dbReference type="EMBL" id="HBUE01013170">
    <property type="protein sequence ID" value="CAG6449431.1"/>
    <property type="molecule type" value="Transcribed_RNA"/>
</dbReference>
<evidence type="ECO:0000256" key="2">
    <source>
        <dbReference type="ARBA" id="ARBA00022692"/>
    </source>
</evidence>
<dbReference type="PANTHER" id="PTHR15937">
    <property type="entry name" value="TRANSMEMBRANE 7 SUPERFAMILY MEMBER 3"/>
    <property type="match status" value="1"/>
</dbReference>
<accession>A0A8D8A333</accession>
<protein>
    <submittedName>
        <fullName evidence="8">Transmembrane 7 superfamily member 3</fullName>
    </submittedName>
</protein>
<feature type="signal peptide" evidence="6">
    <location>
        <begin position="1"/>
        <end position="24"/>
    </location>
</feature>
<evidence type="ECO:0000256" key="3">
    <source>
        <dbReference type="ARBA" id="ARBA00022989"/>
    </source>
</evidence>
<proteinExistence type="predicted"/>
<reference evidence="8" key="1">
    <citation type="submission" date="2021-05" db="EMBL/GenBank/DDBJ databases">
        <authorList>
            <person name="Alioto T."/>
            <person name="Alioto T."/>
            <person name="Gomez Garrido J."/>
        </authorList>
    </citation>
    <scope>NUCLEOTIDE SEQUENCE</scope>
</reference>
<name>A0A8D8A333_CULPI</name>
<comment type="subcellular location">
    <subcellularLocation>
        <location evidence="1">Membrane</location>
        <topology evidence="1">Multi-pass membrane protein</topology>
    </subcellularLocation>
</comment>
<feature type="transmembrane region" description="Helical" evidence="5">
    <location>
        <begin position="321"/>
        <end position="339"/>
    </location>
</feature>
<keyword evidence="3 5" id="KW-1133">Transmembrane helix</keyword>
<dbReference type="GO" id="GO:0043069">
    <property type="term" value="P:negative regulation of programmed cell death"/>
    <property type="evidence" value="ECO:0007669"/>
    <property type="project" value="TreeGrafter"/>
</dbReference>
<evidence type="ECO:0000313" key="8">
    <source>
        <dbReference type="EMBL" id="CAG6449431.1"/>
    </source>
</evidence>
<dbReference type="AlphaFoldDB" id="A0A8D8A333"/>
<evidence type="ECO:0000256" key="6">
    <source>
        <dbReference type="SAM" id="SignalP"/>
    </source>
</evidence>
<dbReference type="Pfam" id="PF13886">
    <property type="entry name" value="TM7S3_TM198"/>
    <property type="match status" value="1"/>
</dbReference>
<feature type="transmembrane region" description="Helical" evidence="5">
    <location>
        <begin position="507"/>
        <end position="525"/>
    </location>
</feature>
<feature type="transmembrane region" description="Helical" evidence="5">
    <location>
        <begin position="346"/>
        <end position="367"/>
    </location>
</feature>
<keyword evidence="2 5" id="KW-0812">Transmembrane</keyword>
<feature type="transmembrane region" description="Helical" evidence="5">
    <location>
        <begin position="426"/>
        <end position="444"/>
    </location>
</feature>
<keyword evidence="4 5" id="KW-0472">Membrane</keyword>
<evidence type="ECO:0000259" key="7">
    <source>
        <dbReference type="Pfam" id="PF13886"/>
    </source>
</evidence>
<organism evidence="8">
    <name type="scientific">Culex pipiens</name>
    <name type="common">House mosquito</name>
    <dbReference type="NCBI Taxonomy" id="7175"/>
    <lineage>
        <taxon>Eukaryota</taxon>
        <taxon>Metazoa</taxon>
        <taxon>Ecdysozoa</taxon>
        <taxon>Arthropoda</taxon>
        <taxon>Hexapoda</taxon>
        <taxon>Insecta</taxon>
        <taxon>Pterygota</taxon>
        <taxon>Neoptera</taxon>
        <taxon>Endopterygota</taxon>
        <taxon>Diptera</taxon>
        <taxon>Nematocera</taxon>
        <taxon>Culicoidea</taxon>
        <taxon>Culicidae</taxon>
        <taxon>Culicinae</taxon>
        <taxon>Culicini</taxon>
        <taxon>Culex</taxon>
        <taxon>Culex</taxon>
    </lineage>
</organism>